<evidence type="ECO:0000256" key="7">
    <source>
        <dbReference type="ARBA" id="ARBA00022763"/>
    </source>
</evidence>
<dbReference type="GO" id="GO:0051539">
    <property type="term" value="F:4 iron, 4 sulfur cluster binding"/>
    <property type="evidence" value="ECO:0007669"/>
    <property type="project" value="UniProtKB-KW"/>
</dbReference>
<evidence type="ECO:0000256" key="19">
    <source>
        <dbReference type="ARBA" id="ARBA00044969"/>
    </source>
</evidence>
<keyword evidence="6" id="KW-0547">Nucleotide-binding</keyword>
<evidence type="ECO:0000256" key="2">
    <source>
        <dbReference type="ARBA" id="ARBA00004123"/>
    </source>
</evidence>
<dbReference type="PANTHER" id="PTHR11472:SF1">
    <property type="entry name" value="GENERAL TRANSCRIPTION AND DNA REPAIR FACTOR IIH HELICASE SUBUNIT XPD"/>
    <property type="match status" value="1"/>
</dbReference>
<dbReference type="GO" id="GO:0043139">
    <property type="term" value="F:5'-3' DNA helicase activity"/>
    <property type="evidence" value="ECO:0007669"/>
    <property type="project" value="UniProtKB-EC"/>
</dbReference>
<feature type="domain" description="ATP-dependent helicase C-terminal" evidence="21">
    <location>
        <begin position="172"/>
        <end position="316"/>
    </location>
</feature>
<dbReference type="EC" id="5.6.2.3" evidence="19"/>
<evidence type="ECO:0000256" key="18">
    <source>
        <dbReference type="ARBA" id="ARBA00023242"/>
    </source>
</evidence>
<dbReference type="Pfam" id="PF06777">
    <property type="entry name" value="HBB"/>
    <property type="match status" value="1"/>
</dbReference>
<keyword evidence="14" id="KW-0238">DNA-binding</keyword>
<keyword evidence="12" id="KW-0411">Iron-sulfur</keyword>
<dbReference type="InterPro" id="IPR027417">
    <property type="entry name" value="P-loop_NTPase"/>
</dbReference>
<keyword evidence="23" id="KW-1185">Reference proteome</keyword>
<dbReference type="Pfam" id="PF13307">
    <property type="entry name" value="Helicase_C_2"/>
    <property type="match status" value="1"/>
</dbReference>
<comment type="subcellular location">
    <subcellularLocation>
        <location evidence="2">Nucleus</location>
    </subcellularLocation>
</comment>
<dbReference type="Gene3D" id="1.10.275.40">
    <property type="match status" value="1"/>
</dbReference>
<gene>
    <name evidence="22" type="ORF">LUZ63_004562</name>
</gene>
<dbReference type="GO" id="GO:0005524">
    <property type="term" value="F:ATP binding"/>
    <property type="evidence" value="ECO:0007669"/>
    <property type="project" value="UniProtKB-KW"/>
</dbReference>
<dbReference type="GO" id="GO:0045951">
    <property type="term" value="P:positive regulation of mitotic recombination"/>
    <property type="evidence" value="ECO:0007669"/>
    <property type="project" value="TreeGrafter"/>
</dbReference>
<proteinExistence type="inferred from homology"/>
<keyword evidence="17" id="KW-0413">Isomerase</keyword>
<keyword evidence="9" id="KW-0347">Helicase</keyword>
<evidence type="ECO:0000256" key="16">
    <source>
        <dbReference type="ARBA" id="ARBA00023204"/>
    </source>
</evidence>
<evidence type="ECO:0000256" key="10">
    <source>
        <dbReference type="ARBA" id="ARBA00022840"/>
    </source>
</evidence>
<protein>
    <recommendedName>
        <fullName evidence="19">DNA 5'-3' helicase</fullName>
        <ecNumber evidence="19">5.6.2.3</ecNumber>
    </recommendedName>
</protein>
<dbReference type="AlphaFoldDB" id="A0A9Q0CLP6"/>
<keyword evidence="13" id="KW-0805">Transcription regulation</keyword>
<dbReference type="PANTHER" id="PTHR11472">
    <property type="entry name" value="DNA REPAIR DEAD HELICASE RAD3/XP-D SUBFAMILY MEMBER"/>
    <property type="match status" value="1"/>
</dbReference>
<evidence type="ECO:0000256" key="17">
    <source>
        <dbReference type="ARBA" id="ARBA00023235"/>
    </source>
</evidence>
<dbReference type="FunFam" id="1.10.275.40:FF:000001">
    <property type="entry name" value="DNA repair helicase (Rad3)"/>
    <property type="match status" value="1"/>
</dbReference>
<dbReference type="FunFam" id="3.40.50.300:FF:000135">
    <property type="entry name" value="DNA repair helicase RAD3, putative"/>
    <property type="match status" value="1"/>
</dbReference>
<evidence type="ECO:0000256" key="6">
    <source>
        <dbReference type="ARBA" id="ARBA00022741"/>
    </source>
</evidence>
<dbReference type="InterPro" id="IPR010643">
    <property type="entry name" value="HBB"/>
</dbReference>
<dbReference type="GO" id="GO:0006366">
    <property type="term" value="P:transcription by RNA polymerase II"/>
    <property type="evidence" value="ECO:0007669"/>
    <property type="project" value="TreeGrafter"/>
</dbReference>
<evidence type="ECO:0000256" key="9">
    <source>
        <dbReference type="ARBA" id="ARBA00022806"/>
    </source>
</evidence>
<evidence type="ECO:0000256" key="11">
    <source>
        <dbReference type="ARBA" id="ARBA00023004"/>
    </source>
</evidence>
<evidence type="ECO:0000256" key="15">
    <source>
        <dbReference type="ARBA" id="ARBA00023163"/>
    </source>
</evidence>
<keyword evidence="4" id="KW-0004">4Fe-4S</keyword>
<keyword evidence="8" id="KW-0378">Hydrolase</keyword>
<keyword evidence="7" id="KW-0227">DNA damage</keyword>
<dbReference type="GO" id="GO:0016818">
    <property type="term" value="F:hydrolase activity, acting on acid anhydrides, in phosphorus-containing anhydrides"/>
    <property type="evidence" value="ECO:0007669"/>
    <property type="project" value="InterPro"/>
</dbReference>
<reference evidence="22" key="1">
    <citation type="journal article" date="2022" name="Cell">
        <title>Repeat-based holocentromeres influence genome architecture and karyotype evolution.</title>
        <authorList>
            <person name="Hofstatter P.G."/>
            <person name="Thangavel G."/>
            <person name="Lux T."/>
            <person name="Neumann P."/>
            <person name="Vondrak T."/>
            <person name="Novak P."/>
            <person name="Zhang M."/>
            <person name="Costa L."/>
            <person name="Castellani M."/>
            <person name="Scott A."/>
            <person name="Toegelov H."/>
            <person name="Fuchs J."/>
            <person name="Mata-Sucre Y."/>
            <person name="Dias Y."/>
            <person name="Vanzela A.L.L."/>
            <person name="Huettel B."/>
            <person name="Almeida C.C.S."/>
            <person name="Simkova H."/>
            <person name="Souza G."/>
            <person name="Pedrosa-Harand A."/>
            <person name="Macas J."/>
            <person name="Mayer K.F.X."/>
            <person name="Houben A."/>
            <person name="Marques A."/>
        </authorList>
    </citation>
    <scope>NUCLEOTIDE SEQUENCE</scope>
    <source>
        <strain evidence="22">RhyBre1mFocal</strain>
    </source>
</reference>
<evidence type="ECO:0000256" key="5">
    <source>
        <dbReference type="ARBA" id="ARBA00022723"/>
    </source>
</evidence>
<comment type="cofactor">
    <cofactor evidence="1">
        <name>[4Fe-4S] cluster</name>
        <dbReference type="ChEBI" id="CHEBI:49883"/>
    </cofactor>
</comment>
<dbReference type="Proteomes" id="UP001151287">
    <property type="component" value="Unassembled WGS sequence"/>
</dbReference>
<keyword evidence="5" id="KW-0479">Metal-binding</keyword>
<evidence type="ECO:0000256" key="13">
    <source>
        <dbReference type="ARBA" id="ARBA00023015"/>
    </source>
</evidence>
<dbReference type="InterPro" id="IPR045028">
    <property type="entry name" value="DinG/Rad3-like"/>
</dbReference>
<dbReference type="FunFam" id="3.40.50.300:FF:000128">
    <property type="entry name" value="Putative DNA repair helicase RAD3"/>
    <property type="match status" value="1"/>
</dbReference>
<dbReference type="GO" id="GO:0046872">
    <property type="term" value="F:metal ion binding"/>
    <property type="evidence" value="ECO:0007669"/>
    <property type="project" value="UniProtKB-KW"/>
</dbReference>
<dbReference type="Gene3D" id="3.40.50.300">
    <property type="entry name" value="P-loop containing nucleotide triphosphate hydrolases"/>
    <property type="match status" value="2"/>
</dbReference>
<dbReference type="NCBIfam" id="TIGR00604">
    <property type="entry name" value="rad3"/>
    <property type="match status" value="1"/>
</dbReference>
<dbReference type="InterPro" id="IPR006555">
    <property type="entry name" value="ATP-dep_Helicase_C"/>
</dbReference>
<name>A0A9Q0CLP6_9POAL</name>
<comment type="catalytic activity">
    <reaction evidence="20">
        <text>ATP + H2O = ADP + phosphate + H(+)</text>
        <dbReference type="Rhea" id="RHEA:13065"/>
        <dbReference type="ChEBI" id="CHEBI:15377"/>
        <dbReference type="ChEBI" id="CHEBI:15378"/>
        <dbReference type="ChEBI" id="CHEBI:30616"/>
        <dbReference type="ChEBI" id="CHEBI:43474"/>
        <dbReference type="ChEBI" id="CHEBI:456216"/>
        <dbReference type="EC" id="5.6.2.3"/>
    </reaction>
</comment>
<comment type="similarity">
    <text evidence="3">Belongs to the helicase family. RAD3/XPD subfamily.</text>
</comment>
<keyword evidence="15" id="KW-0804">Transcription</keyword>
<evidence type="ECO:0000256" key="8">
    <source>
        <dbReference type="ARBA" id="ARBA00022801"/>
    </source>
</evidence>
<dbReference type="InterPro" id="IPR001945">
    <property type="entry name" value="RAD3/XPD"/>
</dbReference>
<keyword evidence="10" id="KW-0067">ATP-binding</keyword>
<keyword evidence="16" id="KW-0234">DNA repair</keyword>
<dbReference type="EMBL" id="JAMQYH010000002">
    <property type="protein sequence ID" value="KAJ1696050.1"/>
    <property type="molecule type" value="Genomic_DNA"/>
</dbReference>
<dbReference type="GO" id="GO:0005634">
    <property type="term" value="C:nucleus"/>
    <property type="evidence" value="ECO:0007669"/>
    <property type="project" value="UniProtKB-SubCell"/>
</dbReference>
<organism evidence="22 23">
    <name type="scientific">Rhynchospora breviuscula</name>
    <dbReference type="NCBI Taxonomy" id="2022672"/>
    <lineage>
        <taxon>Eukaryota</taxon>
        <taxon>Viridiplantae</taxon>
        <taxon>Streptophyta</taxon>
        <taxon>Embryophyta</taxon>
        <taxon>Tracheophyta</taxon>
        <taxon>Spermatophyta</taxon>
        <taxon>Magnoliopsida</taxon>
        <taxon>Liliopsida</taxon>
        <taxon>Poales</taxon>
        <taxon>Cyperaceae</taxon>
        <taxon>Cyperoideae</taxon>
        <taxon>Rhynchosporeae</taxon>
        <taxon>Rhynchospora</taxon>
    </lineage>
</organism>
<evidence type="ECO:0000313" key="22">
    <source>
        <dbReference type="EMBL" id="KAJ1696050.1"/>
    </source>
</evidence>
<dbReference type="SMART" id="SM00491">
    <property type="entry name" value="HELICc2"/>
    <property type="match status" value="1"/>
</dbReference>
<dbReference type="GO" id="GO:0003684">
    <property type="term" value="F:damaged DNA binding"/>
    <property type="evidence" value="ECO:0007669"/>
    <property type="project" value="TreeGrafter"/>
</dbReference>
<evidence type="ECO:0000259" key="21">
    <source>
        <dbReference type="SMART" id="SM00491"/>
    </source>
</evidence>
<dbReference type="CDD" id="cd18788">
    <property type="entry name" value="SF2_C_XPD"/>
    <property type="match status" value="1"/>
</dbReference>
<evidence type="ECO:0000256" key="20">
    <source>
        <dbReference type="ARBA" id="ARBA00048954"/>
    </source>
</evidence>
<dbReference type="InterPro" id="IPR013020">
    <property type="entry name" value="Rad3/Chl1-like"/>
</dbReference>
<evidence type="ECO:0000256" key="12">
    <source>
        <dbReference type="ARBA" id="ARBA00023014"/>
    </source>
</evidence>
<dbReference type="OrthoDB" id="272481at2759"/>
<evidence type="ECO:0000313" key="23">
    <source>
        <dbReference type="Proteomes" id="UP001151287"/>
    </source>
</evidence>
<accession>A0A9Q0CLP6</accession>
<evidence type="ECO:0000256" key="1">
    <source>
        <dbReference type="ARBA" id="ARBA00001966"/>
    </source>
</evidence>
<dbReference type="GO" id="GO:0006289">
    <property type="term" value="P:nucleotide-excision repair"/>
    <property type="evidence" value="ECO:0007669"/>
    <property type="project" value="InterPro"/>
</dbReference>
<dbReference type="PRINTS" id="PR00852">
    <property type="entry name" value="XRODRMPGMNTD"/>
</dbReference>
<comment type="caution">
    <text evidence="22">The sequence shown here is derived from an EMBL/GenBank/DDBJ whole genome shotgun (WGS) entry which is preliminary data.</text>
</comment>
<keyword evidence="18" id="KW-0539">Nucleus</keyword>
<keyword evidence="11" id="KW-0408">Iron</keyword>
<evidence type="ECO:0000256" key="4">
    <source>
        <dbReference type="ARBA" id="ARBA00022485"/>
    </source>
</evidence>
<evidence type="ECO:0000256" key="3">
    <source>
        <dbReference type="ARBA" id="ARBA00009146"/>
    </source>
</evidence>
<sequence length="386" mass="44077">MLKFCYDHLHSLMLTLEITNTDEFMHIQTVCDFATLVSTYARGFSIIIKPYDERMPTIPDPVQQLSCHDASLAIKPVFDRFQSVISTSGTLSPIDLYPRLLNFSPVISRSFTMSLTRDCICPMVLTRGSDQLPVSTKFDMRSDPRVVRNYGRLLLEMVAAVPDGIVCFFVSYSYMDGIVNSWNEMGILQDVMQHKLVFIETQDVVETTLALDNYRKACDCGTGAVFFSVARGKVAEGIDFDRHYGRLVIVFGVPFQYTFSRILLARLEYLRETFQIKEGDFLTFYALRQAAQCVGQVIRSKADYGMMIFADKRYSRHDKRSKLPGWILSNLHEVHLNLSTDMALHIAREFLRRMAQPYDKTGCGSKKTLLSEEDVMKMSEGAMDTY</sequence>
<evidence type="ECO:0000256" key="14">
    <source>
        <dbReference type="ARBA" id="ARBA00023125"/>
    </source>
</evidence>